<dbReference type="EMBL" id="JAPFFF010000027">
    <property type="protein sequence ID" value="KAK8848120.1"/>
    <property type="molecule type" value="Genomic_DNA"/>
</dbReference>
<dbReference type="PANTHER" id="PTHR42714:SF6">
    <property type="entry name" value="TRANSLATION INITIATION FACTOR IF-2"/>
    <property type="match status" value="1"/>
</dbReference>
<evidence type="ECO:0000259" key="1">
    <source>
        <dbReference type="Pfam" id="PF01926"/>
    </source>
</evidence>
<organism evidence="4 5">
    <name type="scientific">Tritrichomonas musculus</name>
    <dbReference type="NCBI Taxonomy" id="1915356"/>
    <lineage>
        <taxon>Eukaryota</taxon>
        <taxon>Metamonada</taxon>
        <taxon>Parabasalia</taxon>
        <taxon>Tritrichomonadida</taxon>
        <taxon>Tritrichomonadidae</taxon>
        <taxon>Tritrichomonas</taxon>
    </lineage>
</organism>
<dbReference type="SUPFAM" id="SSF52540">
    <property type="entry name" value="P-loop containing nucleoside triphosphate hydrolases"/>
    <property type="match status" value="1"/>
</dbReference>
<evidence type="ECO:0000313" key="5">
    <source>
        <dbReference type="Proteomes" id="UP001470230"/>
    </source>
</evidence>
<dbReference type="Pfam" id="PF18128">
    <property type="entry name" value="HydF_dimer"/>
    <property type="match status" value="1"/>
</dbReference>
<proteinExistence type="predicted"/>
<sequence>MFARSFAKAADVPRTHISMVGFMNAGKSSIMNSITQQPTSIVDDTPGTTADTKIALMEIHKIGPCKLLDTAGVDELGVLGNKKLTKTMSAVKESDLVLFVIDPCHFNPELFQPILNLAKRRGKVSAIVYNHFDRNSNKDFEKKMNEASLTISKIVNEKLPSITVNAIDQKSTNQKIIPFIASLKKQTKPVPLLPSKFTGPDKTIFLNIPLDIESPTGRLLRPQTMLIEYSLRRLSPATLYNMNLKAARSESCQKELQRFQKCINSNSPSLAVTDSQAIDVMFKWTPQNIPLTTFSVMMANIQSGGKLSEFSKGIDRLRNLKKGDRVLICEACNHDRIGDDIGTVQLPTKLKKKYPGVEIDWAFGRSYEDKKLSDYALALHCGGCMISKQQMISRIQDLLESGVPVANYGLALSYLASPAALDRVLKPWQ</sequence>
<dbReference type="PRINTS" id="PR00326">
    <property type="entry name" value="GTP1OBG"/>
</dbReference>
<dbReference type="Proteomes" id="UP001470230">
    <property type="component" value="Unassembled WGS sequence"/>
</dbReference>
<dbReference type="Gene3D" id="3.40.50.11420">
    <property type="match status" value="1"/>
</dbReference>
<dbReference type="InterPro" id="IPR005225">
    <property type="entry name" value="Small_GTP-bd"/>
</dbReference>
<dbReference type="InterPro" id="IPR040644">
    <property type="entry name" value="HydF_tetramer"/>
</dbReference>
<evidence type="ECO:0000259" key="3">
    <source>
        <dbReference type="Pfam" id="PF18133"/>
    </source>
</evidence>
<dbReference type="PANTHER" id="PTHR42714">
    <property type="entry name" value="TRNA MODIFICATION GTPASE GTPBP3"/>
    <property type="match status" value="1"/>
</dbReference>
<evidence type="ECO:0000259" key="2">
    <source>
        <dbReference type="Pfam" id="PF18128"/>
    </source>
</evidence>
<dbReference type="Gene3D" id="3.40.50.11410">
    <property type="match status" value="1"/>
</dbReference>
<gene>
    <name evidence="4" type="ORF">M9Y10_019176</name>
</gene>
<evidence type="ECO:0008006" key="6">
    <source>
        <dbReference type="Google" id="ProtNLM"/>
    </source>
</evidence>
<protein>
    <recommendedName>
        <fullName evidence="6">Small GTP-binding protein</fullName>
    </recommendedName>
</protein>
<feature type="domain" description="G" evidence="1">
    <location>
        <begin position="17"/>
        <end position="128"/>
    </location>
</feature>
<accession>A0ABR2HIR4</accession>
<dbReference type="CDD" id="cd00880">
    <property type="entry name" value="Era_like"/>
    <property type="match status" value="1"/>
</dbReference>
<dbReference type="Gene3D" id="3.40.50.300">
    <property type="entry name" value="P-loop containing nucleotide triphosphate hydrolases"/>
    <property type="match status" value="1"/>
</dbReference>
<dbReference type="NCBIfam" id="TIGR00231">
    <property type="entry name" value="small_GTP"/>
    <property type="match status" value="1"/>
</dbReference>
<comment type="caution">
    <text evidence="4">The sequence shown here is derived from an EMBL/GenBank/DDBJ whole genome shotgun (WGS) entry which is preliminary data.</text>
</comment>
<keyword evidence="5" id="KW-1185">Reference proteome</keyword>
<reference evidence="4 5" key="1">
    <citation type="submission" date="2024-04" db="EMBL/GenBank/DDBJ databases">
        <title>Tritrichomonas musculus Genome.</title>
        <authorList>
            <person name="Alves-Ferreira E."/>
            <person name="Grigg M."/>
            <person name="Lorenzi H."/>
            <person name="Galac M."/>
        </authorList>
    </citation>
    <scope>NUCLEOTIDE SEQUENCE [LARGE SCALE GENOMIC DNA]</scope>
    <source>
        <strain evidence="4 5">EAF2021</strain>
    </source>
</reference>
<dbReference type="InterPro" id="IPR027417">
    <property type="entry name" value="P-loop_NTPase"/>
</dbReference>
<name>A0ABR2HIR4_9EUKA</name>
<feature type="domain" description="Hydrogen maturase F dimerization" evidence="2">
    <location>
        <begin position="199"/>
        <end position="300"/>
    </location>
</feature>
<dbReference type="InterPro" id="IPR006073">
    <property type="entry name" value="GTP-bd"/>
</dbReference>
<dbReference type="Pfam" id="PF01926">
    <property type="entry name" value="MMR_HSR1"/>
    <property type="match status" value="1"/>
</dbReference>
<dbReference type="Pfam" id="PF18133">
    <property type="entry name" value="HydF_tetramer"/>
    <property type="match status" value="1"/>
</dbReference>
<feature type="domain" description="Hydrogen maturase F tetramerization" evidence="3">
    <location>
        <begin position="309"/>
        <end position="427"/>
    </location>
</feature>
<evidence type="ECO:0000313" key="4">
    <source>
        <dbReference type="EMBL" id="KAK8848120.1"/>
    </source>
</evidence>
<dbReference type="InterPro" id="IPR041606">
    <property type="entry name" value="HydF_dimer"/>
</dbReference>